<dbReference type="EMBL" id="JANAKD010002278">
    <property type="protein sequence ID" value="KAJ3474075.1"/>
    <property type="molecule type" value="Genomic_DNA"/>
</dbReference>
<protein>
    <submittedName>
        <fullName evidence="1">Uncharacterized protein</fullName>
    </submittedName>
</protein>
<evidence type="ECO:0000313" key="2">
    <source>
        <dbReference type="Proteomes" id="UP001148737"/>
    </source>
</evidence>
<keyword evidence="2" id="KW-1185">Reference proteome</keyword>
<sequence length="482" mass="53843">MATVSFKSLPPRLRPVVRSYLMGYGAAILPQILALLLRHAKRLVRPKASSREDHQHQKKSFLRSLVRILTANLDPRGLATFCAVLAAGPSYLQDPVLRLLSSSFSSLTHIAKLRLARWLSSFLSAWAGLWLFQTGQGLLCLEKLGADSSDSSSHQRLQFAGNTIDVTLLTVSRALDVLVGEIWARHQTSRKARGKWTKAESLISYMADPAIFAVSCGLIMWSWFFYPERLPPQYNKWITSASQGDSRIIHMLRRLHDGSIVYGEQAHSSDAALAAEVCKDYRLPEDYGNPAKTWPFPCVMFHAGHGTTCEERAIRRFVKSWKNSMYTYLPLALAFRLRRRLSKKAVLGSFFSASRSSAFLATYITLSYYGVCLGRKRIGPLIAGRDIAAYQLLDSGVGVGAACALCGWSILVETQARRKDMALFVAPKALGTLITRRYPVEKQWLERLAFAVSAGIISACVRENPKRVRGWLGRLIAYAIRE</sequence>
<organism evidence="1 2">
    <name type="scientific">Lecanicillium saksenae</name>
    <dbReference type="NCBI Taxonomy" id="468837"/>
    <lineage>
        <taxon>Eukaryota</taxon>
        <taxon>Fungi</taxon>
        <taxon>Dikarya</taxon>
        <taxon>Ascomycota</taxon>
        <taxon>Pezizomycotina</taxon>
        <taxon>Sordariomycetes</taxon>
        <taxon>Hypocreomycetidae</taxon>
        <taxon>Hypocreales</taxon>
        <taxon>Cordycipitaceae</taxon>
        <taxon>Lecanicillium</taxon>
    </lineage>
</organism>
<proteinExistence type="predicted"/>
<evidence type="ECO:0000313" key="1">
    <source>
        <dbReference type="EMBL" id="KAJ3474075.1"/>
    </source>
</evidence>
<dbReference type="Proteomes" id="UP001148737">
    <property type="component" value="Unassembled WGS sequence"/>
</dbReference>
<reference evidence="1" key="1">
    <citation type="submission" date="2022-07" db="EMBL/GenBank/DDBJ databases">
        <title>Genome Sequence of Lecanicillium saksenae.</title>
        <authorList>
            <person name="Buettner E."/>
        </authorList>
    </citation>
    <scope>NUCLEOTIDE SEQUENCE</scope>
    <source>
        <strain evidence="1">VT-O1</strain>
    </source>
</reference>
<comment type="caution">
    <text evidence="1">The sequence shown here is derived from an EMBL/GenBank/DDBJ whole genome shotgun (WGS) entry which is preliminary data.</text>
</comment>
<gene>
    <name evidence="1" type="ORF">NLG97_g10003</name>
</gene>
<accession>A0ACC1QEX7</accession>
<name>A0ACC1QEX7_9HYPO</name>